<dbReference type="InterPro" id="IPR001932">
    <property type="entry name" value="PPM-type_phosphatase-like_dom"/>
</dbReference>
<protein>
    <submittedName>
        <fullName evidence="3">Serine/threonine phosphatase</fullName>
    </submittedName>
</protein>
<dbReference type="PROSITE" id="PS51746">
    <property type="entry name" value="PPM_2"/>
    <property type="match status" value="1"/>
</dbReference>
<feature type="region of interest" description="Disordered" evidence="1">
    <location>
        <begin position="442"/>
        <end position="469"/>
    </location>
</feature>
<gene>
    <name evidence="3" type="ORF">D5R40_01625</name>
</gene>
<keyword evidence="4" id="KW-1185">Reference proteome</keyword>
<name>A0A3N6R384_9CYAN</name>
<sequence>MLICPECEFENPNQNKFCEKCGTSLTHKNCHQCGTQVYLSVRQCHNCGADIAQVWKAIIITQAEALLPNSPEINLKEMGQEEVISGASPLAKDSAESAADVITEEPEEILESSEPLEPKIEIDLQPAAEVESEDTLPETITEVDDRCQKLEELDNSESITADILSPMSEAANTENKLSSNPNDDLENSSTASEKYLDPQQRYQLLETITPTNQGETVVVQVLDCNPLEQTPLKAWLRNNSGNFRPPTSSSQENELSGYQNQESQFPTSNQQGEATEIEALIFPAIAQPYLTLYTQLPQHFPTVQDSWQSQNEEILLVADYSSLPLLVNLWGSENLSQLQILSWLQQMTELWVALAPWHCCQSILEYENLRVSQTDNNYIKLQRLYSKPGESENLQDLMKFWQSLFEQSQRTQFGWVTALMQDWRDGKIQTIEKLRSYLMTTEDNLQPQPPPTSGTTILQTDDASPQKVEDIETQNTELLPIQLVNLESSGKSDVGSQRDHNEDSFGIQTQIENQETPTERIIQAKGLYVLCDGMGGHASGEIASQVAVDTIKQYFKVESSWSVGLPSEEIIREAIIQANKVIYDINQQEVRSGSSRMGTTLVMAMVYDTKVAVAHVGDSRLYRLSRQGGLEQITLDHEVGQREINRGVEPEIAYGRPDAYQLTQALGPRDENFVRPDVQFFELDEDSLIILASDGLTDNDFLENNWKNLLEPLLNKQANLELGVNQLIDLANQYNGHDNITAIVIRALVKPQKN</sequence>
<reference evidence="3 4" key="1">
    <citation type="journal article" date="2018" name="ACS Chem. Biol.">
        <title>Ketoreductase domain dysfunction expands chemodiversity: malyngamide biosynthesis in the cyanobacterium Okeania hirsuta.</title>
        <authorList>
            <person name="Moss N.A."/>
            <person name="Leao T."/>
            <person name="Rankin M."/>
            <person name="McCullough T.M."/>
            <person name="Qu P."/>
            <person name="Korobeynikov A."/>
            <person name="Smith J.L."/>
            <person name="Gerwick L."/>
            <person name="Gerwick W.H."/>
        </authorList>
    </citation>
    <scope>NUCLEOTIDE SEQUENCE [LARGE SCALE GENOMIC DNA]</scope>
    <source>
        <strain evidence="3 4">PAB10Feb10-1</strain>
    </source>
</reference>
<dbReference type="AlphaFoldDB" id="A0A3N6R384"/>
<dbReference type="SMART" id="SM00332">
    <property type="entry name" value="PP2Cc"/>
    <property type="match status" value="1"/>
</dbReference>
<evidence type="ECO:0000313" key="4">
    <source>
        <dbReference type="Proteomes" id="UP000269154"/>
    </source>
</evidence>
<dbReference type="InterPro" id="IPR036457">
    <property type="entry name" value="PPM-type-like_dom_sf"/>
</dbReference>
<feature type="compositionally biased region" description="Polar residues" evidence="1">
    <location>
        <begin position="170"/>
        <end position="192"/>
    </location>
</feature>
<feature type="compositionally biased region" description="Polar residues" evidence="1">
    <location>
        <begin position="453"/>
        <end position="463"/>
    </location>
</feature>
<feature type="region of interest" description="Disordered" evidence="1">
    <location>
        <begin position="169"/>
        <end position="196"/>
    </location>
</feature>
<dbReference type="Pfam" id="PF12773">
    <property type="entry name" value="DZR"/>
    <property type="match status" value="1"/>
</dbReference>
<dbReference type="Proteomes" id="UP000269154">
    <property type="component" value="Unassembled WGS sequence"/>
</dbReference>
<evidence type="ECO:0000313" key="3">
    <source>
        <dbReference type="EMBL" id="RQH55501.1"/>
    </source>
</evidence>
<dbReference type="EMBL" id="RCBY01000005">
    <property type="protein sequence ID" value="RQH55501.1"/>
    <property type="molecule type" value="Genomic_DNA"/>
</dbReference>
<accession>A0A3N6R384</accession>
<dbReference type="NCBIfam" id="NF011149">
    <property type="entry name" value="PRK14559.1"/>
    <property type="match status" value="1"/>
</dbReference>
<feature type="region of interest" description="Disordered" evidence="1">
    <location>
        <begin position="236"/>
        <end position="269"/>
    </location>
</feature>
<organism evidence="3 4">
    <name type="scientific">Okeania hirsuta</name>
    <dbReference type="NCBI Taxonomy" id="1458930"/>
    <lineage>
        <taxon>Bacteria</taxon>
        <taxon>Bacillati</taxon>
        <taxon>Cyanobacteriota</taxon>
        <taxon>Cyanophyceae</taxon>
        <taxon>Oscillatoriophycideae</taxon>
        <taxon>Oscillatoriales</taxon>
        <taxon>Microcoleaceae</taxon>
        <taxon>Okeania</taxon>
    </lineage>
</organism>
<dbReference type="Pfam" id="PF13672">
    <property type="entry name" value="PP2C_2"/>
    <property type="match status" value="1"/>
</dbReference>
<feature type="domain" description="PPM-type phosphatase" evidence="2">
    <location>
        <begin position="488"/>
        <end position="747"/>
    </location>
</feature>
<dbReference type="RefSeq" id="WP_124144504.1">
    <property type="nucleotide sequence ID" value="NZ_CAWOKI010000022.1"/>
</dbReference>
<dbReference type="PANTHER" id="PTHR13832">
    <property type="entry name" value="PROTEIN PHOSPHATASE 2C"/>
    <property type="match status" value="1"/>
</dbReference>
<feature type="compositionally biased region" description="Polar residues" evidence="1">
    <location>
        <begin position="237"/>
        <end position="269"/>
    </location>
</feature>
<dbReference type="PANTHER" id="PTHR13832:SF827">
    <property type="entry name" value="PROTEIN PHOSPHATASE 1L"/>
    <property type="match status" value="1"/>
</dbReference>
<evidence type="ECO:0000256" key="1">
    <source>
        <dbReference type="SAM" id="MobiDB-lite"/>
    </source>
</evidence>
<dbReference type="SMART" id="SM00331">
    <property type="entry name" value="PP2C_SIG"/>
    <property type="match status" value="1"/>
</dbReference>
<dbReference type="InterPro" id="IPR015655">
    <property type="entry name" value="PP2C"/>
</dbReference>
<dbReference type="GO" id="GO:0004722">
    <property type="term" value="F:protein serine/threonine phosphatase activity"/>
    <property type="evidence" value="ECO:0007669"/>
    <property type="project" value="InterPro"/>
</dbReference>
<dbReference type="CDD" id="cd00143">
    <property type="entry name" value="PP2Cc"/>
    <property type="match status" value="1"/>
</dbReference>
<evidence type="ECO:0000259" key="2">
    <source>
        <dbReference type="PROSITE" id="PS51746"/>
    </source>
</evidence>
<dbReference type="OrthoDB" id="495860at2"/>
<dbReference type="Gene3D" id="3.60.40.10">
    <property type="entry name" value="PPM-type phosphatase domain"/>
    <property type="match status" value="1"/>
</dbReference>
<comment type="caution">
    <text evidence="3">The sequence shown here is derived from an EMBL/GenBank/DDBJ whole genome shotgun (WGS) entry which is preliminary data.</text>
</comment>
<dbReference type="SUPFAM" id="SSF81606">
    <property type="entry name" value="PP2C-like"/>
    <property type="match status" value="1"/>
</dbReference>
<proteinExistence type="predicted"/>
<dbReference type="InterPro" id="IPR025874">
    <property type="entry name" value="DZR"/>
</dbReference>